<evidence type="ECO:0000313" key="1">
    <source>
        <dbReference type="EMBL" id="RUP44173.1"/>
    </source>
</evidence>
<dbReference type="EMBL" id="RBNI01009413">
    <property type="protein sequence ID" value="RUP44173.1"/>
    <property type="molecule type" value="Genomic_DNA"/>
</dbReference>
<dbReference type="Proteomes" id="UP000268093">
    <property type="component" value="Unassembled WGS sequence"/>
</dbReference>
<gene>
    <name evidence="1" type="ORF">BC936DRAFT_149848</name>
</gene>
<protein>
    <submittedName>
        <fullName evidence="1">Uncharacterized protein</fullName>
    </submittedName>
</protein>
<dbReference type="AlphaFoldDB" id="A0A433CZZ9"/>
<keyword evidence="2" id="KW-1185">Reference proteome</keyword>
<proteinExistence type="predicted"/>
<comment type="caution">
    <text evidence="1">The sequence shown here is derived from an EMBL/GenBank/DDBJ whole genome shotgun (WGS) entry which is preliminary data.</text>
</comment>
<accession>A0A433CZZ9</accession>
<reference evidence="1 2" key="1">
    <citation type="journal article" date="2018" name="New Phytol.">
        <title>Phylogenomics of Endogonaceae and evolution of mycorrhizas within Mucoromycota.</title>
        <authorList>
            <person name="Chang Y."/>
            <person name="Desiro A."/>
            <person name="Na H."/>
            <person name="Sandor L."/>
            <person name="Lipzen A."/>
            <person name="Clum A."/>
            <person name="Barry K."/>
            <person name="Grigoriev I.V."/>
            <person name="Martin F.M."/>
            <person name="Stajich J.E."/>
            <person name="Smith M.E."/>
            <person name="Bonito G."/>
            <person name="Spatafora J.W."/>
        </authorList>
    </citation>
    <scope>NUCLEOTIDE SEQUENCE [LARGE SCALE GENOMIC DNA]</scope>
    <source>
        <strain evidence="1 2">GMNB39</strain>
    </source>
</reference>
<organism evidence="1 2">
    <name type="scientific">Jimgerdemannia flammicorona</name>
    <dbReference type="NCBI Taxonomy" id="994334"/>
    <lineage>
        <taxon>Eukaryota</taxon>
        <taxon>Fungi</taxon>
        <taxon>Fungi incertae sedis</taxon>
        <taxon>Mucoromycota</taxon>
        <taxon>Mucoromycotina</taxon>
        <taxon>Endogonomycetes</taxon>
        <taxon>Endogonales</taxon>
        <taxon>Endogonaceae</taxon>
        <taxon>Jimgerdemannia</taxon>
    </lineage>
</organism>
<evidence type="ECO:0000313" key="2">
    <source>
        <dbReference type="Proteomes" id="UP000268093"/>
    </source>
</evidence>
<name>A0A433CZZ9_9FUNG</name>
<sequence length="193" mass="20612">MRDHDMKGCISLRAYLDQGDGGRLAGVTSVLLEREPEDGDLLVRDRVEQLRDNALHEPFLLVLVHDDHLVPVGSDLGQVEGLSKVRQVEDVFLEAGTAEADRGLEELGANASVLADSVGDLVNVGARGLADGGEGVDGGDALGEEGIGSLDSDRVEKNVSYRPQQTHAASLPQINNLRQNLPAWTVPKTTGSW</sequence>